<dbReference type="Gene3D" id="3.40.50.150">
    <property type="entry name" value="Vaccinia Virus protein VP39"/>
    <property type="match status" value="1"/>
</dbReference>
<dbReference type="Pfam" id="PF13578">
    <property type="entry name" value="Methyltransf_24"/>
    <property type="match status" value="1"/>
</dbReference>
<comment type="caution">
    <text evidence="1">The sequence shown here is derived from an EMBL/GenBank/DDBJ whole genome shotgun (WGS) entry which is preliminary data.</text>
</comment>
<proteinExistence type="predicted"/>
<keyword evidence="1" id="KW-0808">Transferase</keyword>
<protein>
    <submittedName>
        <fullName evidence="1">Class I SAM-dependent methyltransferase</fullName>
    </submittedName>
</protein>
<name>A0ABX1SGK4_9PSEU</name>
<dbReference type="PANTHER" id="PTHR40036:SF1">
    <property type="entry name" value="MACROCIN O-METHYLTRANSFERASE"/>
    <property type="match status" value="1"/>
</dbReference>
<dbReference type="Proteomes" id="UP000820669">
    <property type="component" value="Unassembled WGS sequence"/>
</dbReference>
<gene>
    <name evidence="1" type="ORF">HF526_22530</name>
</gene>
<evidence type="ECO:0000313" key="2">
    <source>
        <dbReference type="Proteomes" id="UP000820669"/>
    </source>
</evidence>
<sequence>MGIRAALRGKVMRAVDEVVARYHVEHLAELREELAQVRSGIDDRVRREVDRAVAEAREIEVRARRDLFAAAEREAVASSARFVQREMADAASRPDPHATLDYALSLAPTGGMALEFGVYTGSTLKLIAAARDGGGVYGFDSFDGLPETWRAGFRAGAFGVEGQPPEVPGAELVVGLFDETLPGFLAEHPGPVDLLHIDADLYSSAATVLELVGPRLRRGSVIVFDEFFNYPGWEDHEARAWWEYVAAHPGLGFRYAAYTHDNEQVVVRLG</sequence>
<evidence type="ECO:0000313" key="1">
    <source>
        <dbReference type="EMBL" id="NMI00065.1"/>
    </source>
</evidence>
<accession>A0ABX1SGK4</accession>
<dbReference type="RefSeq" id="WP_169383540.1">
    <property type="nucleotide sequence ID" value="NZ_JAAXLA010000047.1"/>
</dbReference>
<keyword evidence="1" id="KW-0489">Methyltransferase</keyword>
<dbReference type="GO" id="GO:0032259">
    <property type="term" value="P:methylation"/>
    <property type="evidence" value="ECO:0007669"/>
    <property type="project" value="UniProtKB-KW"/>
</dbReference>
<dbReference type="InterPro" id="IPR008884">
    <property type="entry name" value="TylF_MeTrfase"/>
</dbReference>
<reference evidence="1 2" key="1">
    <citation type="submission" date="2020-04" db="EMBL/GenBank/DDBJ databases">
        <authorList>
            <person name="Klaysubun C."/>
            <person name="Duangmal K."/>
            <person name="Lipun K."/>
        </authorList>
    </citation>
    <scope>NUCLEOTIDE SEQUENCE [LARGE SCALE GENOMIC DNA]</scope>
    <source>
        <strain evidence="1 2">K10HN5</strain>
    </source>
</reference>
<dbReference type="EMBL" id="JAAXLA010000047">
    <property type="protein sequence ID" value="NMI00065.1"/>
    <property type="molecule type" value="Genomic_DNA"/>
</dbReference>
<dbReference type="GO" id="GO:0008168">
    <property type="term" value="F:methyltransferase activity"/>
    <property type="evidence" value="ECO:0007669"/>
    <property type="project" value="UniProtKB-KW"/>
</dbReference>
<keyword evidence="2" id="KW-1185">Reference proteome</keyword>
<dbReference type="SUPFAM" id="SSF53335">
    <property type="entry name" value="S-adenosyl-L-methionine-dependent methyltransferases"/>
    <property type="match status" value="1"/>
</dbReference>
<organism evidence="1 2">
    <name type="scientific">Pseudonocardia acidicola</name>
    <dbReference type="NCBI Taxonomy" id="2724939"/>
    <lineage>
        <taxon>Bacteria</taxon>
        <taxon>Bacillati</taxon>
        <taxon>Actinomycetota</taxon>
        <taxon>Actinomycetes</taxon>
        <taxon>Pseudonocardiales</taxon>
        <taxon>Pseudonocardiaceae</taxon>
        <taxon>Pseudonocardia</taxon>
    </lineage>
</organism>
<dbReference type="InterPro" id="IPR029063">
    <property type="entry name" value="SAM-dependent_MTases_sf"/>
</dbReference>
<dbReference type="PANTHER" id="PTHR40036">
    <property type="entry name" value="MACROCIN O-METHYLTRANSFERASE"/>
    <property type="match status" value="1"/>
</dbReference>